<feature type="compositionally biased region" description="Polar residues" evidence="2">
    <location>
        <begin position="344"/>
        <end position="360"/>
    </location>
</feature>
<dbReference type="OrthoDB" id="5348404at2759"/>
<dbReference type="GO" id="GO:0061574">
    <property type="term" value="C:ASAP complex"/>
    <property type="evidence" value="ECO:0007669"/>
    <property type="project" value="TreeGrafter"/>
</dbReference>
<feature type="compositionally biased region" description="Basic and acidic residues" evidence="2">
    <location>
        <begin position="2079"/>
        <end position="2090"/>
    </location>
</feature>
<evidence type="ECO:0000256" key="2">
    <source>
        <dbReference type="SAM" id="MobiDB-lite"/>
    </source>
</evidence>
<dbReference type="Proteomes" id="UP000694569">
    <property type="component" value="Unplaced"/>
</dbReference>
<organism evidence="4 5">
    <name type="scientific">Leptobrachium leishanense</name>
    <name type="common">Leishan spiny toad</name>
    <dbReference type="NCBI Taxonomy" id="445787"/>
    <lineage>
        <taxon>Eukaryota</taxon>
        <taxon>Metazoa</taxon>
        <taxon>Chordata</taxon>
        <taxon>Craniata</taxon>
        <taxon>Vertebrata</taxon>
        <taxon>Euteleostomi</taxon>
        <taxon>Amphibia</taxon>
        <taxon>Batrachia</taxon>
        <taxon>Anura</taxon>
        <taxon>Pelobatoidea</taxon>
        <taxon>Megophryidae</taxon>
        <taxon>Leptobrachium</taxon>
    </lineage>
</organism>
<dbReference type="PANTHER" id="PTHR46589:SF1">
    <property type="entry name" value="APOPTOTIC CHROMATIN CONDENSATION INDUCER IN THE NUCLEUS"/>
    <property type="match status" value="1"/>
</dbReference>
<dbReference type="GO" id="GO:0008380">
    <property type="term" value="P:RNA splicing"/>
    <property type="evidence" value="ECO:0007669"/>
    <property type="project" value="TreeGrafter"/>
</dbReference>
<feature type="compositionally biased region" description="Basic and acidic residues" evidence="2">
    <location>
        <begin position="1780"/>
        <end position="1800"/>
    </location>
</feature>
<evidence type="ECO:0000313" key="5">
    <source>
        <dbReference type="Proteomes" id="UP000694569"/>
    </source>
</evidence>
<feature type="region of interest" description="Disordered" evidence="2">
    <location>
        <begin position="2606"/>
        <end position="2691"/>
    </location>
</feature>
<feature type="compositionally biased region" description="Basic and acidic residues" evidence="2">
    <location>
        <begin position="190"/>
        <end position="211"/>
    </location>
</feature>
<reference evidence="4" key="2">
    <citation type="submission" date="2025-09" db="UniProtKB">
        <authorList>
            <consortium name="Ensembl"/>
        </authorList>
    </citation>
    <scope>IDENTIFICATION</scope>
</reference>
<name>A0A8C5MH09_9ANUR</name>
<feature type="compositionally biased region" description="Basic and acidic residues" evidence="2">
    <location>
        <begin position="2565"/>
        <end position="2576"/>
    </location>
</feature>
<feature type="region of interest" description="Disordered" evidence="2">
    <location>
        <begin position="97"/>
        <end position="382"/>
    </location>
</feature>
<feature type="compositionally biased region" description="Basic and acidic residues" evidence="2">
    <location>
        <begin position="2097"/>
        <end position="2114"/>
    </location>
</feature>
<feature type="compositionally biased region" description="Low complexity" evidence="2">
    <location>
        <begin position="2048"/>
        <end position="2062"/>
    </location>
</feature>
<feature type="compositionally biased region" description="Basic residues" evidence="2">
    <location>
        <begin position="2551"/>
        <end position="2564"/>
    </location>
</feature>
<feature type="compositionally biased region" description="Low complexity" evidence="2">
    <location>
        <begin position="256"/>
        <end position="276"/>
    </location>
</feature>
<dbReference type="SMART" id="SM00513">
    <property type="entry name" value="SAP"/>
    <property type="match status" value="1"/>
</dbReference>
<dbReference type="InterPro" id="IPR032552">
    <property type="entry name" value="RSB_motif"/>
</dbReference>
<dbReference type="PROSITE" id="PS50800">
    <property type="entry name" value="SAP"/>
    <property type="match status" value="1"/>
</dbReference>
<dbReference type="InterPro" id="IPR034257">
    <property type="entry name" value="Acinus_RRM"/>
</dbReference>
<feature type="compositionally biased region" description="Polar residues" evidence="2">
    <location>
        <begin position="2218"/>
        <end position="2234"/>
    </location>
</feature>
<feature type="region of interest" description="Disordered" evidence="2">
    <location>
        <begin position="468"/>
        <end position="495"/>
    </location>
</feature>
<feature type="compositionally biased region" description="Polar residues" evidence="2">
    <location>
        <begin position="2069"/>
        <end position="2078"/>
    </location>
</feature>
<feature type="compositionally biased region" description="Polar residues" evidence="2">
    <location>
        <begin position="2032"/>
        <end position="2047"/>
    </location>
</feature>
<evidence type="ECO:0000259" key="3">
    <source>
        <dbReference type="PROSITE" id="PS50800"/>
    </source>
</evidence>
<feature type="compositionally biased region" description="Basic and acidic residues" evidence="2">
    <location>
        <begin position="2505"/>
        <end position="2550"/>
    </location>
</feature>
<dbReference type="Gene3D" id="1.10.720.30">
    <property type="entry name" value="SAP domain"/>
    <property type="match status" value="1"/>
</dbReference>
<dbReference type="InterPro" id="IPR036361">
    <property type="entry name" value="SAP_dom_sf"/>
</dbReference>
<keyword evidence="5" id="KW-1185">Reference proteome</keyword>
<dbReference type="SUPFAM" id="SSF54928">
    <property type="entry name" value="RNA-binding domain, RBD"/>
    <property type="match status" value="1"/>
</dbReference>
<dbReference type="InterPro" id="IPR035979">
    <property type="entry name" value="RBD_domain_sf"/>
</dbReference>
<dbReference type="PANTHER" id="PTHR46589">
    <property type="entry name" value="APOPTOTIC CHROMATIN CONDENSATION INDUCER IN THE NUCLEUS"/>
    <property type="match status" value="1"/>
</dbReference>
<feature type="region of interest" description="Disordered" evidence="2">
    <location>
        <begin position="2485"/>
        <end position="2576"/>
    </location>
</feature>
<dbReference type="Ensembl" id="ENSLLET00000013428.1">
    <property type="protein sequence ID" value="ENSLLEP00000012929.1"/>
    <property type="gene ID" value="ENSLLEG00000008135.1"/>
</dbReference>
<dbReference type="SUPFAM" id="SSF68906">
    <property type="entry name" value="SAP domain"/>
    <property type="match status" value="1"/>
</dbReference>
<dbReference type="Pfam" id="PF02037">
    <property type="entry name" value="SAP"/>
    <property type="match status" value="1"/>
</dbReference>
<dbReference type="GeneTree" id="ENSGT00710000106790"/>
<feature type="compositionally biased region" description="Polar residues" evidence="2">
    <location>
        <begin position="484"/>
        <end position="495"/>
    </location>
</feature>
<feature type="compositionally biased region" description="Polar residues" evidence="2">
    <location>
        <begin position="2187"/>
        <end position="2206"/>
    </location>
</feature>
<feature type="compositionally biased region" description="Low complexity" evidence="2">
    <location>
        <begin position="1955"/>
        <end position="1979"/>
    </location>
</feature>
<feature type="compositionally biased region" description="Low complexity" evidence="2">
    <location>
        <begin position="2000"/>
        <end position="2013"/>
    </location>
</feature>
<dbReference type="GO" id="GO:0003723">
    <property type="term" value="F:RNA binding"/>
    <property type="evidence" value="ECO:0007669"/>
    <property type="project" value="TreeGrafter"/>
</dbReference>
<proteinExistence type="predicted"/>
<feature type="region of interest" description="Disordered" evidence="2">
    <location>
        <begin position="2321"/>
        <end position="2344"/>
    </location>
</feature>
<feature type="compositionally biased region" description="Acidic residues" evidence="2">
    <location>
        <begin position="212"/>
        <end position="223"/>
    </location>
</feature>
<feature type="coiled-coil region" evidence="1">
    <location>
        <begin position="683"/>
        <end position="843"/>
    </location>
</feature>
<feature type="compositionally biased region" description="Basic residues" evidence="2">
    <location>
        <begin position="164"/>
        <end position="174"/>
    </location>
</feature>
<dbReference type="CDD" id="cd12432">
    <property type="entry name" value="RRM_ACINU"/>
    <property type="match status" value="1"/>
</dbReference>
<feature type="compositionally biased region" description="Low complexity" evidence="2">
    <location>
        <begin position="2321"/>
        <end position="2330"/>
    </location>
</feature>
<dbReference type="GO" id="GO:0071011">
    <property type="term" value="C:precatalytic spliceosome"/>
    <property type="evidence" value="ECO:0007669"/>
    <property type="project" value="TreeGrafter"/>
</dbReference>
<reference evidence="4" key="1">
    <citation type="submission" date="2025-08" db="UniProtKB">
        <authorList>
            <consortium name="Ensembl"/>
        </authorList>
    </citation>
    <scope>IDENTIFICATION</scope>
</reference>
<feature type="compositionally biased region" description="Basic and acidic residues" evidence="2">
    <location>
        <begin position="2333"/>
        <end position="2344"/>
    </location>
</feature>
<feature type="compositionally biased region" description="Basic and acidic residues" evidence="2">
    <location>
        <begin position="2606"/>
        <end position="2670"/>
    </location>
</feature>
<evidence type="ECO:0000313" key="4">
    <source>
        <dbReference type="Ensembl" id="ENSLLEP00000012929.1"/>
    </source>
</evidence>
<dbReference type="Pfam" id="PF16294">
    <property type="entry name" value="RSB_motif"/>
    <property type="match status" value="1"/>
</dbReference>
<dbReference type="InterPro" id="IPR003034">
    <property type="entry name" value="SAP_dom"/>
</dbReference>
<keyword evidence="1" id="KW-0175">Coiled coil</keyword>
<feature type="region of interest" description="Disordered" evidence="2">
    <location>
        <begin position="1930"/>
        <end position="2234"/>
    </location>
</feature>
<feature type="region of interest" description="Disordered" evidence="2">
    <location>
        <begin position="1780"/>
        <end position="1802"/>
    </location>
</feature>
<feature type="domain" description="SAP" evidence="3">
    <location>
        <begin position="14"/>
        <end position="48"/>
    </location>
</feature>
<evidence type="ECO:0000256" key="1">
    <source>
        <dbReference type="SAM" id="Coils"/>
    </source>
</evidence>
<accession>A0A8C5MH09</accession>
<protein>
    <submittedName>
        <fullName evidence="4">Apoptotic chromatin condensation inducer 1</fullName>
    </submittedName>
</protein>
<sequence>MADLEDVTLDGRALDSLRVTDLRAALEERGLAKSGQKSALMKRLKGALMLENLQKHSTPHTGYQPNSQMGEEMGQNSFIKQYLEKQQELLRQRLQREAREVTETEEHSTESEDEVAHTDLVPEPADFLRSGLKMPETEVTKRTPKKCQAVLGETEDSEEERPKKRERRSSRVKQSKVPQSPVFVEPAQEQEPRRTRARRSKGDATPSKEPEEVGADDEEIEEDKEIKLVREEEETPKRRRSTRANTPQQHKKSPVVKRSPSPPELTETKTAAVAAERASEERVPPLLSFEGIKQQISTEKPVSSVSVKASPRKTPHSESSRAQRSSQKWGRQLRDKEDEGLEQPVNQLSDSSLVIRQTASWHKGVEKQKSNLQDLSKSSENDGIAVNIIGGASSKDVKARSLVLMRPPVRAKPEGKTVSGEQSLHIIEKSSGRGVQTMSILEKKDPESNLQKDKVSKISVCTEDVQEKQMPVPDVDGTSETEKSQVISPSSLTGTTKMRKLKIRTSLGSNDPVDSNIAVPAQELTIKSKPGKPAKQVYRRTPEVATPKRLHGLSKLKKVKLGPHEEIETPLQNTDVKMTSPVEVLDLKKKMTIGSDTVMDSSALVENTGVSCVSVQEIFEVKTPISIQSLPDRRTKEDIVSLDKLKEEQPSVLTVSPSEGQTFMEIEKATELKSEAKDSSIIMETQTLLMSEKNRDVQELKSEAKDSSIIMETQTLLMSEKNRDVQELKSEAKDSSIIMETQTLLMSEKNRDVQELKSEAKDSSIIMETQTLLMSEKNRDVQELKSEAKDSSIIMETQTLLMSEKNRDVQELKSEAKDSSIIMETQTLLMSEKNRDVQELKSEAKDSSIIMETQTLRMSEKNRDVQQNAQLMTCDHMTPESVKQSFPNMTSGNILLLPQKEANTIDKTESTMLDKSATLQENQNTVLNSPAFESPCREPVSMGKDLETLLVVQEEPELLSLEKKSLVTAKESLLPVTAGIITLLQSALEEDKPPVMDIESNNASLPSQTTPELASPGNERIVVCESPDTTESIENVPITATTPESSTPHDCIMVDIAEDPVAVKKTIETLASSDVSVSQEPVVLNKPIETVASGDVLPVIHKASIPAAANEEQNCLADKEILISEKNADAEKCTELERTTLDVVEVGKIEEDSVDLQKPSEVLVPVLHETDPEPAHFTESEEQSPSALQGVSLVHEKMDITITVHKASEETEEKSDVASQECSAVEGSDVSGDMQVLSGPGLSNQTTVSEMEHISLVDQKPSFPEPLQKDLLLEETAICTANLGKDSKDSEMLDLEISTDLQESAKLGVSEEKTPSAVEYISLIKTDTPLYTPKGAEIGEHSANLEDISETLVSPNITEEQNCSQVPMESITSNTQESQGTELTATVQETLELEKSQQCCTDLQGECSSILVSKEITTLTTPNVSQVNEETHIPVVAQKISEEKAEECSSDLKEQSEMLDLVVPTVEHEPAQHTVSAEKTTSVAQDISLINLETDSQVSPQEVSEFNNIKECSVVLKEHSETSLKVEMDQQGPTELLVSEERTVSTVQESPKVIPETHMPEIEASEFGNVTECQVDVEKPDEILGPEHSTDQEESGQLALSEEERAVSAIQAITETIDFPIDFSVTAESISEFGNAKNEHDSNIDIDSTRSGGLQLSESPTTVQDTTLAIRRTDTTAILHPEHMEFQNAEKSCSSDVQELSESLASEILTISQPPSESVIEEGATSSVQEHCEFAKAEPIVNLLSEELISVDVQKPIVVENEPSEPEISAENASVKETYSLDREEPTDISGHHDTTLRSEEEQENLVTIAGLAGDIMNESLTPKDVIAHDKEFPIIDDFATVMEEECTPNVKLLEKESEGPVSPFIETSTVCEEFKEISRSHEETEALVVRDHGIEKSFPDQHSKTHGSIVSTVTPIIVESLAVEEQEEARVEELQKEEEDIDDVVREYSRRRSSSSSSTSSTSSSASYSRSSRSSSSSRSRRSSYSKSSSEKRKRKSRSSSSSSSSSRSSSSHSDKVTSCRQSPPHLDYVDTQTPTIPATSFMKTTSPHSVASPPHPSNVVHLHRSTPSRWDSTSLPDRTERRRVPEDLKEPDEQDQAKRIRLEPKPEVEDQKSQVSEEEEEGQYHEDSNVVPENDDVVMEPAENQTEGEPQEAAPPQPSDDSCEADDKKESTTTQRPFKRKISVISATKSTGQAQPASTTNSDNEGAHPARRRRWGSSTATTQKKPSISISTESLKSLIPEIKEIKQDAVVDLHAEDTHISEDEVERNGDDNSHDKGLKICRTVTQVVPAEVQENGQEPEEEEEATIAEEVTIVETDTVPTETEVAPTSEQEVKKPPLESPARAEVRVTLGDTLLRRSISQQKTGVSITIDDPVRTASQQPSPPRRKPSCIVHICNLVRPFTLGQLKELLARTGTLVEENFWIDKIKSHCYTTYSTLEEAVATRNSLHGVKWPQSNPKFLSVDFAEQDELDFHRGLLVARPPEPKVEESHHSHAPHAHVPTSRSEHREHERGVREQWAEREREMERRERTRSEREWDRDKIREGPRSRSRDRRRKEHAKSKEKKNEKKEKVQEEPPAKLLDDLFHKTKAVPCIYWLPLSEEQIMRKDADRVEREKEREKRRKEQEERQERAKEREKETERNRERARDAEREKKREHSRERLRERERREPKRHSRSRSRSTPVRDRGGRR</sequence>
<feature type="compositionally biased region" description="Basic and acidic residues" evidence="2">
    <location>
        <begin position="97"/>
        <end position="117"/>
    </location>
</feature>
<dbReference type="InterPro" id="IPR052793">
    <property type="entry name" value="EJC-associated_protein"/>
</dbReference>